<evidence type="ECO:0008006" key="3">
    <source>
        <dbReference type="Google" id="ProtNLM"/>
    </source>
</evidence>
<accession>A0A4Z0QJL5</accession>
<dbReference type="EMBL" id="SRMB01000001">
    <property type="protein sequence ID" value="TGE29469.1"/>
    <property type="molecule type" value="Genomic_DNA"/>
</dbReference>
<evidence type="ECO:0000313" key="1">
    <source>
        <dbReference type="EMBL" id="TGE29469.1"/>
    </source>
</evidence>
<dbReference type="RefSeq" id="WP_135393939.1">
    <property type="nucleotide sequence ID" value="NZ_SRMB01000001.1"/>
</dbReference>
<sequence>MLPEIKHYPVNWVDGMKISRRHFTELEQFTTEHLRDATALSLTAHRYGLLPADPQGLSSFELLLSVDHQQAVTARLTNCRAVTAGGARIEITGGSEPLTYRTSLAQLLSDFNLTATEQLRFHVVVSVNPYVRIPAGAPAPEEIPPRHPYTTPEYQLSVVPALQLTSTQVSSFHLVVGELVHAEGALRPVAQFIPPSMALVSHPALLKWLHQTEHLLQEIETEAFRVIQKVRMRVDKKNNLSELVHLVAERLVTALAQELPGLAFTAAEQPPVVLQGALMRLAKQFRTSLYCLTEAEREELLKYFEQWSEILPATLLNALNEAVTARYEPLRVHDSLQQYYGLWQLVATIFRQLSQLEYIGKNKEGWKTFINENPVAASAAPEKPATRWNPF</sequence>
<comment type="caution">
    <text evidence="1">The sequence shown here is derived from an EMBL/GenBank/DDBJ whole genome shotgun (WGS) entry which is preliminary data.</text>
</comment>
<dbReference type="OrthoDB" id="1090702at2"/>
<reference evidence="1 2" key="1">
    <citation type="submission" date="2019-04" db="EMBL/GenBank/DDBJ databases">
        <authorList>
            <person name="Feng G."/>
            <person name="Zhang J."/>
            <person name="Zhu H."/>
        </authorList>
    </citation>
    <scope>NUCLEOTIDE SEQUENCE [LARGE SCALE GENOMIC DNA]</scope>
    <source>
        <strain evidence="1 2">9PBR-1</strain>
    </source>
</reference>
<proteinExistence type="predicted"/>
<dbReference type="Proteomes" id="UP000298471">
    <property type="component" value="Unassembled WGS sequence"/>
</dbReference>
<dbReference type="AlphaFoldDB" id="A0A4Z0QJL5"/>
<gene>
    <name evidence="1" type="ORF">E5K02_08450</name>
</gene>
<name>A0A4Z0QJL5_9BACT</name>
<organism evidence="1 2">
    <name type="scientific">Hymenobacter metallicola</name>
    <dbReference type="NCBI Taxonomy" id="2563114"/>
    <lineage>
        <taxon>Bacteria</taxon>
        <taxon>Pseudomonadati</taxon>
        <taxon>Bacteroidota</taxon>
        <taxon>Cytophagia</taxon>
        <taxon>Cytophagales</taxon>
        <taxon>Hymenobacteraceae</taxon>
        <taxon>Hymenobacter</taxon>
    </lineage>
</organism>
<protein>
    <recommendedName>
        <fullName evidence="3">Type VI secretion system baseplate subunit TssK</fullName>
    </recommendedName>
</protein>
<evidence type="ECO:0000313" key="2">
    <source>
        <dbReference type="Proteomes" id="UP000298471"/>
    </source>
</evidence>
<keyword evidence="2" id="KW-1185">Reference proteome</keyword>